<feature type="region of interest" description="Disordered" evidence="1">
    <location>
        <begin position="180"/>
        <end position="318"/>
    </location>
</feature>
<evidence type="ECO:0000259" key="2">
    <source>
        <dbReference type="Pfam" id="PF08588"/>
    </source>
</evidence>
<reference evidence="3" key="1">
    <citation type="submission" date="2020-11" db="EMBL/GenBank/DDBJ databases">
        <authorList>
            <consortium name="DOE Joint Genome Institute"/>
            <person name="Ahrendt S."/>
            <person name="Riley R."/>
            <person name="Andreopoulos W."/>
            <person name="Labutti K."/>
            <person name="Pangilinan J."/>
            <person name="Ruiz-Duenas F.J."/>
            <person name="Barrasa J.M."/>
            <person name="Sanchez-Garcia M."/>
            <person name="Camarero S."/>
            <person name="Miyauchi S."/>
            <person name="Serrano A."/>
            <person name="Linde D."/>
            <person name="Babiker R."/>
            <person name="Drula E."/>
            <person name="Ayuso-Fernandez I."/>
            <person name="Pacheco R."/>
            <person name="Padilla G."/>
            <person name="Ferreira P."/>
            <person name="Barriuso J."/>
            <person name="Kellner H."/>
            <person name="Castanera R."/>
            <person name="Alfaro M."/>
            <person name="Ramirez L."/>
            <person name="Pisabarro A.G."/>
            <person name="Kuo A."/>
            <person name="Tritt A."/>
            <person name="Lipzen A."/>
            <person name="He G."/>
            <person name="Yan M."/>
            <person name="Ng V."/>
            <person name="Cullen D."/>
            <person name="Martin F."/>
            <person name="Rosso M.-N."/>
            <person name="Henrissat B."/>
            <person name="Hibbett D."/>
            <person name="Martinez A.T."/>
            <person name="Grigoriev I.V."/>
        </authorList>
    </citation>
    <scope>NUCLEOTIDE SEQUENCE</scope>
    <source>
        <strain evidence="3">CIRM-BRFM 674</strain>
    </source>
</reference>
<dbReference type="InterPro" id="IPR013897">
    <property type="entry name" value="Duc1"/>
</dbReference>
<dbReference type="PANTHER" id="PTHR34826">
    <property type="entry name" value="UPF0590 PROTEIN C409.17C"/>
    <property type="match status" value="1"/>
</dbReference>
<name>A0A9P5YV63_9AGAR</name>
<protein>
    <submittedName>
        <fullName evidence="3">DUF1769-domain-containing protein</fullName>
    </submittedName>
</protein>
<evidence type="ECO:0000256" key="1">
    <source>
        <dbReference type="SAM" id="MobiDB-lite"/>
    </source>
</evidence>
<feature type="compositionally biased region" description="Low complexity" evidence="1">
    <location>
        <begin position="223"/>
        <end position="255"/>
    </location>
</feature>
<dbReference type="OrthoDB" id="2119945at2759"/>
<dbReference type="Pfam" id="PF08588">
    <property type="entry name" value="Duc1"/>
    <property type="match status" value="2"/>
</dbReference>
<dbReference type="PANTHER" id="PTHR34826:SF2">
    <property type="entry name" value="UPF0590 PROTEIN C409.17C"/>
    <property type="match status" value="1"/>
</dbReference>
<dbReference type="EMBL" id="MU155322">
    <property type="protein sequence ID" value="KAF9475708.1"/>
    <property type="molecule type" value="Genomic_DNA"/>
</dbReference>
<feature type="compositionally biased region" description="Low complexity" evidence="1">
    <location>
        <begin position="182"/>
        <end position="211"/>
    </location>
</feature>
<gene>
    <name evidence="3" type="ORF">BDN70DRAFT_883409</name>
</gene>
<keyword evidence="4" id="KW-1185">Reference proteome</keyword>
<dbReference type="Proteomes" id="UP000807469">
    <property type="component" value="Unassembled WGS sequence"/>
</dbReference>
<evidence type="ECO:0000313" key="3">
    <source>
        <dbReference type="EMBL" id="KAF9475708.1"/>
    </source>
</evidence>
<accession>A0A9P5YV63</accession>
<feature type="domain" description="Domain of unknown function at the cortex 1" evidence="2">
    <location>
        <begin position="5"/>
        <end position="197"/>
    </location>
</feature>
<evidence type="ECO:0000313" key="4">
    <source>
        <dbReference type="Proteomes" id="UP000807469"/>
    </source>
</evidence>
<feature type="compositionally biased region" description="Basic residues" evidence="1">
    <location>
        <begin position="267"/>
        <end position="278"/>
    </location>
</feature>
<comment type="caution">
    <text evidence="3">The sequence shown here is derived from an EMBL/GenBank/DDBJ whole genome shotgun (WGS) entry which is preliminary data.</text>
</comment>
<sequence length="413" mass="45564">MAPHLRVLAGTSPDTMVPISSLVNTGKSYTLTSPLFEGNISAHIKGFTDERGRVRESEYFSREDKAGITWSIQVQGRFLEPHSADDILFGNTFDRPLKLPWGTSAVLKFMHYIDPTLEHDLTSSTKPWALSPLIATMPNFAHTRVAPDASLEDLPPFPPPHLITDDTRYLQYALVDMDDSGRPIPTITTSSPPHRRSSSSSQSSLSPGHSPEQPVSMPNRPPSSLSSYSAGSTGSGSSASFISSKSSSSARSSVSKISGTGSLRIKQAMRKVHLRKPHIGRDSNSTSHSEDDSPDKASRRSRRARRDRERELTRLDTSSAAQRRAHFASKAKRSDVWFGPSDVITTDFCYGFINFAPSLALQLPGGLSFDLMKYWDGQPVRFVCCERVKEGASEPWGRIFWCVAIEMVDDDDD</sequence>
<dbReference type="AlphaFoldDB" id="A0A9P5YV63"/>
<proteinExistence type="predicted"/>
<organism evidence="3 4">
    <name type="scientific">Pholiota conissans</name>
    <dbReference type="NCBI Taxonomy" id="109636"/>
    <lineage>
        <taxon>Eukaryota</taxon>
        <taxon>Fungi</taxon>
        <taxon>Dikarya</taxon>
        <taxon>Basidiomycota</taxon>
        <taxon>Agaricomycotina</taxon>
        <taxon>Agaricomycetes</taxon>
        <taxon>Agaricomycetidae</taxon>
        <taxon>Agaricales</taxon>
        <taxon>Agaricineae</taxon>
        <taxon>Strophariaceae</taxon>
        <taxon>Pholiota</taxon>
    </lineage>
</organism>
<feature type="compositionally biased region" description="Basic and acidic residues" evidence="1">
    <location>
        <begin position="288"/>
        <end position="298"/>
    </location>
</feature>
<feature type="domain" description="Domain of unknown function at the cortex 1" evidence="2">
    <location>
        <begin position="290"/>
        <end position="408"/>
    </location>
</feature>